<evidence type="ECO:0000256" key="4">
    <source>
        <dbReference type="ARBA" id="ARBA00023136"/>
    </source>
</evidence>
<dbReference type="OrthoDB" id="77878at2759"/>
<dbReference type="PANTHER" id="PTHR12265:SF30">
    <property type="entry name" value="TRANSMEMBRANE PROTEIN 53"/>
    <property type="match status" value="1"/>
</dbReference>
<evidence type="ECO:0000256" key="2">
    <source>
        <dbReference type="ARBA" id="ARBA00022692"/>
    </source>
</evidence>
<dbReference type="OMA" id="EIHEFYK"/>
<evidence type="ECO:0000313" key="9">
    <source>
        <dbReference type="Proteomes" id="UP000023152"/>
    </source>
</evidence>
<dbReference type="Pfam" id="PF05705">
    <property type="entry name" value="DUF829"/>
    <property type="match status" value="1"/>
</dbReference>
<keyword evidence="5" id="KW-0539">Nucleus</keyword>
<comment type="subcellular location">
    <subcellularLocation>
        <location evidence="6">Nucleus outer membrane</location>
        <topology evidence="6">Single-pass membrane protein</topology>
    </subcellularLocation>
</comment>
<dbReference type="InterPro" id="IPR008547">
    <property type="entry name" value="DUF829_TMEM53"/>
</dbReference>
<evidence type="ECO:0000256" key="1">
    <source>
        <dbReference type="ARBA" id="ARBA00007387"/>
    </source>
</evidence>
<comment type="similarity">
    <text evidence="1">Belongs to the TMEM53 family.</text>
</comment>
<name>X6MYS8_RETFI</name>
<dbReference type="GO" id="GO:0005640">
    <property type="term" value="C:nuclear outer membrane"/>
    <property type="evidence" value="ECO:0007669"/>
    <property type="project" value="UniProtKB-SubCell"/>
</dbReference>
<gene>
    <name evidence="8" type="ORF">RFI_18294</name>
</gene>
<keyword evidence="2 7" id="KW-0812">Transmembrane</keyword>
<evidence type="ECO:0000256" key="7">
    <source>
        <dbReference type="SAM" id="Phobius"/>
    </source>
</evidence>
<dbReference type="InterPro" id="IPR029058">
    <property type="entry name" value="AB_hydrolase_fold"/>
</dbReference>
<comment type="caution">
    <text evidence="8">The sequence shown here is derived from an EMBL/GenBank/DDBJ whole genome shotgun (WGS) entry which is preliminary data.</text>
</comment>
<keyword evidence="3 7" id="KW-1133">Transmembrane helix</keyword>
<protein>
    <submittedName>
        <fullName evidence="8">Uncharacterized protein</fullName>
    </submittedName>
</protein>
<proteinExistence type="inferred from homology"/>
<reference evidence="8 9" key="1">
    <citation type="journal article" date="2013" name="Curr. Biol.">
        <title>The Genome of the Foraminiferan Reticulomyxa filosa.</title>
        <authorList>
            <person name="Glockner G."/>
            <person name="Hulsmann N."/>
            <person name="Schleicher M."/>
            <person name="Noegel A.A."/>
            <person name="Eichinger L."/>
            <person name="Gallinger C."/>
            <person name="Pawlowski J."/>
            <person name="Sierra R."/>
            <person name="Euteneuer U."/>
            <person name="Pillet L."/>
            <person name="Moustafa A."/>
            <person name="Platzer M."/>
            <person name="Groth M."/>
            <person name="Szafranski K."/>
            <person name="Schliwa M."/>
        </authorList>
    </citation>
    <scope>NUCLEOTIDE SEQUENCE [LARGE SCALE GENOMIC DNA]</scope>
</reference>
<accession>X6MYS8</accession>
<evidence type="ECO:0000256" key="5">
    <source>
        <dbReference type="ARBA" id="ARBA00023242"/>
    </source>
</evidence>
<dbReference type="EMBL" id="ASPP01014202">
    <property type="protein sequence ID" value="ETO18951.1"/>
    <property type="molecule type" value="Genomic_DNA"/>
</dbReference>
<keyword evidence="9" id="KW-1185">Reference proteome</keyword>
<sequence length="305" mass="35148">MDIFVLLLGWYGCKIQHLDKYREIYKSLIPSLLPSAKLRFRSVTPAPVTHGIVLPPTEINAILEEIHEFYKDKSNTMVKKVIVHAFSNSGGLQLASMQNEMKSQPNKHNFKIDAIICDSLPGYTFGQWSAFRNFYKNVIVPAKYRELLDKSYVGKLLFEMSYGCFNLGMCGIMLQPAHSNARQVMWNYWKLLTAANTKTPSLFLYSTGDRVVDHNTVEAFAEIAQQASGNLGFVESFNFKDSQHVLHYYQYKTLYTQLVHDFLFHFIIISNIIFFFSLHPNFLQIHNNNKIRQALQSSKARVVKI</sequence>
<dbReference type="PANTHER" id="PTHR12265">
    <property type="entry name" value="TRANSMEMBRANE PROTEIN 53"/>
    <property type="match status" value="1"/>
</dbReference>
<evidence type="ECO:0000256" key="6">
    <source>
        <dbReference type="ARBA" id="ARBA00034303"/>
    </source>
</evidence>
<keyword evidence="4 7" id="KW-0472">Membrane</keyword>
<dbReference type="AlphaFoldDB" id="X6MYS8"/>
<feature type="transmembrane region" description="Helical" evidence="7">
    <location>
        <begin position="262"/>
        <end position="283"/>
    </location>
</feature>
<dbReference type="Gene3D" id="3.40.50.1820">
    <property type="entry name" value="alpha/beta hydrolase"/>
    <property type="match status" value="1"/>
</dbReference>
<evidence type="ECO:0000256" key="3">
    <source>
        <dbReference type="ARBA" id="ARBA00022989"/>
    </source>
</evidence>
<evidence type="ECO:0000313" key="8">
    <source>
        <dbReference type="EMBL" id="ETO18951.1"/>
    </source>
</evidence>
<dbReference type="SUPFAM" id="SSF53474">
    <property type="entry name" value="alpha/beta-Hydrolases"/>
    <property type="match status" value="1"/>
</dbReference>
<dbReference type="Proteomes" id="UP000023152">
    <property type="component" value="Unassembled WGS sequence"/>
</dbReference>
<organism evidence="8 9">
    <name type="scientific">Reticulomyxa filosa</name>
    <dbReference type="NCBI Taxonomy" id="46433"/>
    <lineage>
        <taxon>Eukaryota</taxon>
        <taxon>Sar</taxon>
        <taxon>Rhizaria</taxon>
        <taxon>Retaria</taxon>
        <taxon>Foraminifera</taxon>
        <taxon>Monothalamids</taxon>
        <taxon>Reticulomyxidae</taxon>
        <taxon>Reticulomyxa</taxon>
    </lineage>
</organism>